<comment type="caution">
    <text evidence="1">The sequence shown here is derived from an EMBL/GenBank/DDBJ whole genome shotgun (WGS) entry which is preliminary data.</text>
</comment>
<name>A0A0G0LH87_9BACT</name>
<reference evidence="1 2" key="1">
    <citation type="journal article" date="2015" name="Nature">
        <title>rRNA introns, odd ribosomes, and small enigmatic genomes across a large radiation of phyla.</title>
        <authorList>
            <person name="Brown C.T."/>
            <person name="Hug L.A."/>
            <person name="Thomas B.C."/>
            <person name="Sharon I."/>
            <person name="Castelle C.J."/>
            <person name="Singh A."/>
            <person name="Wilkins M.J."/>
            <person name="Williams K.H."/>
            <person name="Banfield J.F."/>
        </authorList>
    </citation>
    <scope>NUCLEOTIDE SEQUENCE [LARGE SCALE GENOMIC DNA]</scope>
</reference>
<organism evidence="1 2">
    <name type="scientific">Candidatus Shapirobacteria bacterium GW2011_GWE1_38_92</name>
    <dbReference type="NCBI Taxonomy" id="1618489"/>
    <lineage>
        <taxon>Bacteria</taxon>
        <taxon>Candidatus Shapironibacteriota</taxon>
    </lineage>
</organism>
<sequence>MNTNNLDKKIRFTVNLEKAREEKSNVKKHKKILKTAEEHYTKLTMDMIGGKMADC</sequence>
<gene>
    <name evidence="1" type="ORF">UT14_C0019G0008</name>
</gene>
<protein>
    <submittedName>
        <fullName evidence="1">Uncharacterized protein</fullName>
    </submittedName>
</protein>
<dbReference type="AlphaFoldDB" id="A0A0G0LH87"/>
<accession>A0A0G0LH87</accession>
<proteinExistence type="predicted"/>
<dbReference type="EMBL" id="LBVR01000019">
    <property type="protein sequence ID" value="KKQ91223.1"/>
    <property type="molecule type" value="Genomic_DNA"/>
</dbReference>
<evidence type="ECO:0000313" key="2">
    <source>
        <dbReference type="Proteomes" id="UP000033841"/>
    </source>
</evidence>
<dbReference type="Proteomes" id="UP000033841">
    <property type="component" value="Unassembled WGS sequence"/>
</dbReference>
<evidence type="ECO:0000313" key="1">
    <source>
        <dbReference type="EMBL" id="KKQ91223.1"/>
    </source>
</evidence>